<sequence length="178" mass="21712">MNNKSNKRFVWMDMLNITACMSVVLLHSGNEIDNWKGGELSIEHYWDLFLNTFFFWPVPVFFMLSCCNTMNLAEKQEQFYIRRFMRVGIPFVVWSLIYFFFNITFRGENYDIKSFIQNFLVGHFNPNMWFFIPLFGLYLSMPYLRILYHGMSDRERSLFFCFHFWLVPYIHILQLYVP</sequence>
<organism evidence="1 2">
    <name type="scientific">Palleniella muris</name>
    <dbReference type="NCBI Taxonomy" id="3038145"/>
    <lineage>
        <taxon>Bacteria</taxon>
        <taxon>Pseudomonadati</taxon>
        <taxon>Bacteroidota</taxon>
        <taxon>Bacteroidia</taxon>
        <taxon>Bacteroidales</taxon>
        <taxon>Prevotellaceae</taxon>
        <taxon>Palleniella</taxon>
    </lineage>
</organism>
<gene>
    <name evidence="1" type="ORF">E5358_07310</name>
</gene>
<evidence type="ECO:0000313" key="2">
    <source>
        <dbReference type="Proteomes" id="UP000308886"/>
    </source>
</evidence>
<protein>
    <submittedName>
        <fullName evidence="1">Uncharacterized protein</fullName>
    </submittedName>
</protein>
<keyword evidence="2" id="KW-1185">Reference proteome</keyword>
<accession>A0AC61QQH0</accession>
<name>A0AC61QQH0_9BACT</name>
<comment type="caution">
    <text evidence="1">The sequence shown here is derived from an EMBL/GenBank/DDBJ whole genome shotgun (WGS) entry which is preliminary data.</text>
</comment>
<reference evidence="1" key="1">
    <citation type="submission" date="2019-04" db="EMBL/GenBank/DDBJ databases">
        <title>Microbes associate with the intestines of laboratory mice.</title>
        <authorList>
            <person name="Navarre W."/>
            <person name="Wong E."/>
            <person name="Huang K."/>
            <person name="Tropini C."/>
            <person name="Ng K."/>
            <person name="Yu B."/>
        </authorList>
    </citation>
    <scope>NUCLEOTIDE SEQUENCE</scope>
    <source>
        <strain evidence="1">NM73_A23</strain>
    </source>
</reference>
<proteinExistence type="predicted"/>
<evidence type="ECO:0000313" key="1">
    <source>
        <dbReference type="EMBL" id="TGX82346.1"/>
    </source>
</evidence>
<dbReference type="Proteomes" id="UP000308886">
    <property type="component" value="Unassembled WGS sequence"/>
</dbReference>
<dbReference type="EMBL" id="SRZC01000010">
    <property type="protein sequence ID" value="TGX82346.1"/>
    <property type="molecule type" value="Genomic_DNA"/>
</dbReference>